<organism evidence="3 4">
    <name type="scientific">Candidatus Liptonbacteria bacterium GWC1_60_9</name>
    <dbReference type="NCBI Taxonomy" id="1798645"/>
    <lineage>
        <taxon>Bacteria</taxon>
        <taxon>Candidatus Liptoniibacteriota</taxon>
    </lineage>
</organism>
<dbReference type="Proteomes" id="UP000176349">
    <property type="component" value="Unassembled WGS sequence"/>
</dbReference>
<feature type="domain" description="Phosphatidic acid phosphatase type 2/haloperoxidase" evidence="2">
    <location>
        <begin position="56"/>
        <end position="164"/>
    </location>
</feature>
<sequence length="177" mass="19738">MYYDQIVFSALHVLADRATLLDGGIVFLSQYLPYFLIASLLLALTRVSGWRERVELAVTMALGVIFARGILTEIFRFFYDRPRPYEVLSFEPLLTNGSGSFPSGHMALLFALGTALFFLNRRWGVWFLALSFLVGLARVAAGVHWPTDILGGAVLGALSALLAKRLVWPRDQQASRE</sequence>
<comment type="caution">
    <text evidence="3">The sequence shown here is derived from an EMBL/GenBank/DDBJ whole genome shotgun (WGS) entry which is preliminary data.</text>
</comment>
<feature type="transmembrane region" description="Helical" evidence="1">
    <location>
        <begin position="20"/>
        <end position="44"/>
    </location>
</feature>
<dbReference type="SMART" id="SM00014">
    <property type="entry name" value="acidPPc"/>
    <property type="match status" value="1"/>
</dbReference>
<accession>A0A1G2C7K5</accession>
<keyword evidence="1" id="KW-0812">Transmembrane</keyword>
<evidence type="ECO:0000256" key="1">
    <source>
        <dbReference type="SAM" id="Phobius"/>
    </source>
</evidence>
<reference evidence="3 4" key="1">
    <citation type="journal article" date="2016" name="Nat. Commun.">
        <title>Thousands of microbial genomes shed light on interconnected biogeochemical processes in an aquifer system.</title>
        <authorList>
            <person name="Anantharaman K."/>
            <person name="Brown C.T."/>
            <person name="Hug L.A."/>
            <person name="Sharon I."/>
            <person name="Castelle C.J."/>
            <person name="Probst A.J."/>
            <person name="Thomas B.C."/>
            <person name="Singh A."/>
            <person name="Wilkins M.J."/>
            <person name="Karaoz U."/>
            <person name="Brodie E.L."/>
            <person name="Williams K.H."/>
            <person name="Hubbard S.S."/>
            <person name="Banfield J.F."/>
        </authorList>
    </citation>
    <scope>NUCLEOTIDE SEQUENCE [LARGE SCALE GENOMIC DNA]</scope>
</reference>
<dbReference type="Pfam" id="PF01569">
    <property type="entry name" value="PAP2"/>
    <property type="match status" value="1"/>
</dbReference>
<dbReference type="SUPFAM" id="SSF48317">
    <property type="entry name" value="Acid phosphatase/Vanadium-dependent haloperoxidase"/>
    <property type="match status" value="1"/>
</dbReference>
<dbReference type="InterPro" id="IPR000326">
    <property type="entry name" value="PAP2/HPO"/>
</dbReference>
<dbReference type="EMBL" id="MHKV01000019">
    <property type="protein sequence ID" value="OGY97196.1"/>
    <property type="molecule type" value="Genomic_DNA"/>
</dbReference>
<evidence type="ECO:0000259" key="2">
    <source>
        <dbReference type="SMART" id="SM00014"/>
    </source>
</evidence>
<dbReference type="PANTHER" id="PTHR14969:SF13">
    <property type="entry name" value="AT30094P"/>
    <property type="match status" value="1"/>
</dbReference>
<feature type="transmembrane region" description="Helical" evidence="1">
    <location>
        <begin position="125"/>
        <end position="143"/>
    </location>
</feature>
<dbReference type="InterPro" id="IPR036938">
    <property type="entry name" value="PAP2/HPO_sf"/>
</dbReference>
<protein>
    <recommendedName>
        <fullName evidence="2">Phosphatidic acid phosphatase type 2/haloperoxidase domain-containing protein</fullName>
    </recommendedName>
</protein>
<dbReference type="PANTHER" id="PTHR14969">
    <property type="entry name" value="SPHINGOSINE-1-PHOSPHATE PHOSPHOHYDROLASE"/>
    <property type="match status" value="1"/>
</dbReference>
<dbReference type="AlphaFoldDB" id="A0A1G2C7K5"/>
<proteinExistence type="predicted"/>
<feature type="transmembrane region" description="Helical" evidence="1">
    <location>
        <begin position="149"/>
        <end position="167"/>
    </location>
</feature>
<feature type="transmembrane region" description="Helical" evidence="1">
    <location>
        <begin position="56"/>
        <end position="79"/>
    </location>
</feature>
<feature type="transmembrane region" description="Helical" evidence="1">
    <location>
        <begin position="99"/>
        <end position="118"/>
    </location>
</feature>
<gene>
    <name evidence="3" type="ORF">A2128_01700</name>
</gene>
<evidence type="ECO:0000313" key="3">
    <source>
        <dbReference type="EMBL" id="OGY97196.1"/>
    </source>
</evidence>
<keyword evidence="1" id="KW-1133">Transmembrane helix</keyword>
<evidence type="ECO:0000313" key="4">
    <source>
        <dbReference type="Proteomes" id="UP000176349"/>
    </source>
</evidence>
<keyword evidence="1" id="KW-0472">Membrane</keyword>
<name>A0A1G2C7K5_9BACT</name>
<dbReference type="Gene3D" id="1.20.144.10">
    <property type="entry name" value="Phosphatidic acid phosphatase type 2/haloperoxidase"/>
    <property type="match status" value="1"/>
</dbReference>